<dbReference type="SUPFAM" id="SSF51905">
    <property type="entry name" value="FAD/NAD(P)-binding domain"/>
    <property type="match status" value="1"/>
</dbReference>
<keyword evidence="3" id="KW-0274">FAD</keyword>
<keyword evidence="7" id="KW-1185">Reference proteome</keyword>
<evidence type="ECO:0000256" key="4">
    <source>
        <dbReference type="ARBA" id="ARBA00023002"/>
    </source>
</evidence>
<dbReference type="InterPro" id="IPR036188">
    <property type="entry name" value="FAD/NAD-bd_sf"/>
</dbReference>
<comment type="similarity">
    <text evidence="1">Belongs to the flavin-dependent halogenase family.</text>
</comment>
<dbReference type="GO" id="GO:0071949">
    <property type="term" value="F:FAD binding"/>
    <property type="evidence" value="ECO:0007669"/>
    <property type="project" value="InterPro"/>
</dbReference>
<evidence type="ECO:0000256" key="1">
    <source>
        <dbReference type="ARBA" id="ARBA00005706"/>
    </source>
</evidence>
<dbReference type="GeneID" id="38115073"/>
<sequence>MSIPEECTVLVVGGGPAGSYAASVLAREGIDTVLLEAEVFPRYEPVHYTGESLLPSVRYYLDFIDLYDKFNSHGFLRKTGATFKLNSRKPGYTDFLAANGAGNHSWNVVRSEADDIIFKHARKSGAKVVDGVKVKEIDFDPVSGRPVSASWTRRDGSATGLGRTRFRYLVDASGRAGLVSTKYMKNRVYNPGLRSIAIWGYWAGAKSYGPGVGDPFAEALEDGSGWVWYFPLHDGTWSVGIAIKQDRVGPKKKACKSTSTLDFYLKTLEETPIVADLLHGGKLQSDKLRTASDWSYSASEYAVPYLRIAGDAGCFIDPLFSSGVHLAMNGGLSAALTICASLRGHCAEKAAIEWHNQKITEGYTRFLMIVKSSLDQVHGRDEHILNDIEEPEGFDIAFEHFKPRLTEDNGKPVIQGTVDAGGKLSTADIAKSVDFCVRVLKKAEGEYQADSRGHAGSGFHLDKDGAENDGDDIMIKVARLNRVVSFSEDFTADVINGMAPNMCRGELGLVPVALRD</sequence>
<dbReference type="Gene3D" id="3.50.50.60">
    <property type="entry name" value="FAD/NAD(P)-binding domain"/>
    <property type="match status" value="1"/>
</dbReference>
<evidence type="ECO:0000313" key="7">
    <source>
        <dbReference type="Proteomes" id="UP000256690"/>
    </source>
</evidence>
<dbReference type="GO" id="GO:0016491">
    <property type="term" value="F:oxidoreductase activity"/>
    <property type="evidence" value="ECO:0007669"/>
    <property type="project" value="UniProtKB-KW"/>
</dbReference>
<dbReference type="InterPro" id="IPR002938">
    <property type="entry name" value="FAD-bd"/>
</dbReference>
<protein>
    <recommendedName>
        <fullName evidence="5">FAD-binding domain-containing protein</fullName>
    </recommendedName>
</protein>
<dbReference type="Proteomes" id="UP000256690">
    <property type="component" value="Unassembled WGS sequence"/>
</dbReference>
<dbReference type="PANTHER" id="PTHR43747">
    <property type="entry name" value="FAD-BINDING PROTEIN"/>
    <property type="match status" value="1"/>
</dbReference>
<evidence type="ECO:0000256" key="3">
    <source>
        <dbReference type="ARBA" id="ARBA00022827"/>
    </source>
</evidence>
<dbReference type="AlphaFoldDB" id="A0A3D8S4G6"/>
<feature type="domain" description="FAD-binding" evidence="5">
    <location>
        <begin position="6"/>
        <end position="180"/>
    </location>
</feature>
<dbReference type="Pfam" id="PF01494">
    <property type="entry name" value="FAD_binding_3"/>
    <property type="match status" value="1"/>
</dbReference>
<accession>A0A3D8S4G6</accession>
<evidence type="ECO:0000313" key="6">
    <source>
        <dbReference type="EMBL" id="RDW81146.1"/>
    </source>
</evidence>
<dbReference type="PANTHER" id="PTHR43747:SF5">
    <property type="entry name" value="FAD-BINDING DOMAIN-CONTAINING PROTEIN"/>
    <property type="match status" value="1"/>
</dbReference>
<reference evidence="6 7" key="1">
    <citation type="journal article" date="2018" name="IMA Fungus">
        <title>IMA Genome-F 9: Draft genome sequence of Annulohypoxylon stygium, Aspergillus mulundensis, Berkeleyomyces basicola (syn. Thielaviopsis basicola), Ceratocystis smalleyi, two Cercospora beticola strains, Coleophoma cylindrospora, Fusarium fracticaudum, Phialophora cf. hyalina, and Morchella septimelata.</title>
        <authorList>
            <person name="Wingfield B.D."/>
            <person name="Bills G.F."/>
            <person name="Dong Y."/>
            <person name="Huang W."/>
            <person name="Nel W.J."/>
            <person name="Swalarsk-Parry B.S."/>
            <person name="Vaghefi N."/>
            <person name="Wilken P.M."/>
            <person name="An Z."/>
            <person name="de Beer Z.W."/>
            <person name="De Vos L."/>
            <person name="Chen L."/>
            <person name="Duong T.A."/>
            <person name="Gao Y."/>
            <person name="Hammerbacher A."/>
            <person name="Kikkert J.R."/>
            <person name="Li Y."/>
            <person name="Li H."/>
            <person name="Li K."/>
            <person name="Li Q."/>
            <person name="Liu X."/>
            <person name="Ma X."/>
            <person name="Naidoo K."/>
            <person name="Pethybridge S.J."/>
            <person name="Sun J."/>
            <person name="Steenkamp E.T."/>
            <person name="van der Nest M.A."/>
            <person name="van Wyk S."/>
            <person name="Wingfield M.J."/>
            <person name="Xiong C."/>
            <person name="Yue Q."/>
            <person name="Zhang X."/>
        </authorList>
    </citation>
    <scope>NUCLEOTIDE SEQUENCE [LARGE SCALE GENOMIC DNA]</scope>
    <source>
        <strain evidence="6 7">DSM 5745</strain>
    </source>
</reference>
<evidence type="ECO:0000259" key="5">
    <source>
        <dbReference type="Pfam" id="PF01494"/>
    </source>
</evidence>
<gene>
    <name evidence="6" type="ORF">DSM5745_04703</name>
</gene>
<keyword evidence="2" id="KW-0285">Flavoprotein</keyword>
<organism evidence="6 7">
    <name type="scientific">Aspergillus mulundensis</name>
    <dbReference type="NCBI Taxonomy" id="1810919"/>
    <lineage>
        <taxon>Eukaryota</taxon>
        <taxon>Fungi</taxon>
        <taxon>Dikarya</taxon>
        <taxon>Ascomycota</taxon>
        <taxon>Pezizomycotina</taxon>
        <taxon>Eurotiomycetes</taxon>
        <taxon>Eurotiomycetidae</taxon>
        <taxon>Eurotiales</taxon>
        <taxon>Aspergillaceae</taxon>
        <taxon>Aspergillus</taxon>
        <taxon>Aspergillus subgen. Nidulantes</taxon>
    </lineage>
</organism>
<name>A0A3D8S4G6_9EURO</name>
<keyword evidence="4" id="KW-0560">Oxidoreductase</keyword>
<dbReference type="RefSeq" id="XP_026604199.1">
    <property type="nucleotide sequence ID" value="XM_026746719.1"/>
</dbReference>
<comment type="caution">
    <text evidence="6">The sequence shown here is derived from an EMBL/GenBank/DDBJ whole genome shotgun (WGS) entry which is preliminary data.</text>
</comment>
<evidence type="ECO:0000256" key="2">
    <source>
        <dbReference type="ARBA" id="ARBA00022630"/>
    </source>
</evidence>
<proteinExistence type="inferred from homology"/>
<dbReference type="OrthoDB" id="3340390at2759"/>
<dbReference type="EMBL" id="PVWQ01000005">
    <property type="protein sequence ID" value="RDW81146.1"/>
    <property type="molecule type" value="Genomic_DNA"/>
</dbReference>
<dbReference type="InterPro" id="IPR050816">
    <property type="entry name" value="Flavin-dep_Halogenase_NPB"/>
</dbReference>
<dbReference type="PRINTS" id="PR00420">
    <property type="entry name" value="RNGMNOXGNASE"/>
</dbReference>